<accession>A0ABU7WA04</accession>
<dbReference type="Proteomes" id="UP001358324">
    <property type="component" value="Unassembled WGS sequence"/>
</dbReference>
<evidence type="ECO:0000313" key="2">
    <source>
        <dbReference type="Proteomes" id="UP001358324"/>
    </source>
</evidence>
<reference evidence="1 2" key="1">
    <citation type="submission" date="2024-01" db="EMBL/GenBank/DDBJ databases">
        <title>Novel species of the genus Luteimonas isolated from rivers.</title>
        <authorList>
            <person name="Lu H."/>
        </authorList>
    </citation>
    <scope>NUCLEOTIDE SEQUENCE [LARGE SCALE GENOMIC DNA]</scope>
    <source>
        <strain evidence="1 2">SMYT11W</strain>
    </source>
</reference>
<dbReference type="EMBL" id="JAZHBM010000001">
    <property type="protein sequence ID" value="MEF3080791.1"/>
    <property type="molecule type" value="Genomic_DNA"/>
</dbReference>
<protein>
    <submittedName>
        <fullName evidence="1">Uncharacterized protein</fullName>
    </submittedName>
</protein>
<keyword evidence="2" id="KW-1185">Reference proteome</keyword>
<name>A0ABU7WA04_9GAMM</name>
<dbReference type="RefSeq" id="WP_332076561.1">
    <property type="nucleotide sequence ID" value="NZ_JAZHBM010000001.1"/>
</dbReference>
<evidence type="ECO:0000313" key="1">
    <source>
        <dbReference type="EMBL" id="MEF3080791.1"/>
    </source>
</evidence>
<sequence length="116" mass="13011">MDKRLRFQFFEPYSNIRRRFGHSVGVAKKTLVGNAGVRGAEAKKMLVAGRCSLCPRRKRGFSAMHALAMGSTTLFPFALPVRFDQKSRSASCRGTRVPVKRAGVCFLFFLNRAPKE</sequence>
<gene>
    <name evidence="1" type="ORF">V3391_00990</name>
</gene>
<comment type="caution">
    <text evidence="1">The sequence shown here is derived from an EMBL/GenBank/DDBJ whole genome shotgun (WGS) entry which is preliminary data.</text>
</comment>
<organism evidence="1 2">
    <name type="scientific">Luteimonas flava</name>
    <dbReference type="NCBI Taxonomy" id="3115822"/>
    <lineage>
        <taxon>Bacteria</taxon>
        <taxon>Pseudomonadati</taxon>
        <taxon>Pseudomonadota</taxon>
        <taxon>Gammaproteobacteria</taxon>
        <taxon>Lysobacterales</taxon>
        <taxon>Lysobacteraceae</taxon>
        <taxon>Luteimonas</taxon>
    </lineage>
</organism>
<proteinExistence type="predicted"/>